<feature type="active site" description="Charge relay system" evidence="6">
    <location>
        <position position="207"/>
    </location>
</feature>
<dbReference type="PANTHER" id="PTHR43806:SF58">
    <property type="entry name" value="ALKALINE PROTEASE 1-RELATED"/>
    <property type="match status" value="1"/>
</dbReference>
<keyword evidence="3 8" id="KW-0732">Signal</keyword>
<feature type="domain" description="Peptidase S8/S53" evidence="9">
    <location>
        <begin position="173"/>
        <end position="410"/>
    </location>
</feature>
<evidence type="ECO:0000256" key="7">
    <source>
        <dbReference type="RuleBase" id="RU003355"/>
    </source>
</evidence>
<evidence type="ECO:0000256" key="8">
    <source>
        <dbReference type="SAM" id="SignalP"/>
    </source>
</evidence>
<evidence type="ECO:0000256" key="6">
    <source>
        <dbReference type="PROSITE-ProRule" id="PRU01240"/>
    </source>
</evidence>
<evidence type="ECO:0000259" key="9">
    <source>
        <dbReference type="Pfam" id="PF00082"/>
    </source>
</evidence>
<dbReference type="InterPro" id="IPR022398">
    <property type="entry name" value="Peptidase_S8_His-AS"/>
</dbReference>
<proteinExistence type="inferred from homology"/>
<dbReference type="InterPro" id="IPR034193">
    <property type="entry name" value="PCSK9_ProteinaseK-like"/>
</dbReference>
<dbReference type="InterPro" id="IPR010259">
    <property type="entry name" value="S8pro/Inhibitor_I9"/>
</dbReference>
<dbReference type="PROSITE" id="PS00138">
    <property type="entry name" value="SUBTILASE_SER"/>
    <property type="match status" value="1"/>
</dbReference>
<evidence type="ECO:0000256" key="5">
    <source>
        <dbReference type="ARBA" id="ARBA00022825"/>
    </source>
</evidence>
<evidence type="ECO:0000256" key="3">
    <source>
        <dbReference type="ARBA" id="ARBA00022729"/>
    </source>
</evidence>
<dbReference type="PROSITE" id="PS51892">
    <property type="entry name" value="SUBTILASE"/>
    <property type="match status" value="1"/>
</dbReference>
<dbReference type="PANTHER" id="PTHR43806">
    <property type="entry name" value="PEPTIDASE S8"/>
    <property type="match status" value="1"/>
</dbReference>
<dbReference type="AlphaFoldDB" id="A0A0B7JIL0"/>
<dbReference type="SUPFAM" id="SSF52743">
    <property type="entry name" value="Subtilisin-like"/>
    <property type="match status" value="1"/>
</dbReference>
<dbReference type="GO" id="GO:0004252">
    <property type="term" value="F:serine-type endopeptidase activity"/>
    <property type="evidence" value="ECO:0007669"/>
    <property type="project" value="UniProtKB-UniRule"/>
</dbReference>
<evidence type="ECO:0000256" key="1">
    <source>
        <dbReference type="ARBA" id="ARBA00011073"/>
    </source>
</evidence>
<dbReference type="PROSITE" id="PS00136">
    <property type="entry name" value="SUBTILASE_ASP"/>
    <property type="match status" value="1"/>
</dbReference>
<protein>
    <recommendedName>
        <fullName evidence="12">Peptidase S8/S53 domain-containing protein</fullName>
    </recommendedName>
</protein>
<dbReference type="PRINTS" id="PR00723">
    <property type="entry name" value="SUBTILISIN"/>
</dbReference>
<evidence type="ECO:0000256" key="2">
    <source>
        <dbReference type="ARBA" id="ARBA00022670"/>
    </source>
</evidence>
<dbReference type="Pfam" id="PF05922">
    <property type="entry name" value="Inhibitor_I9"/>
    <property type="match status" value="1"/>
</dbReference>
<feature type="chain" id="PRO_5002117682" description="Peptidase S8/S53 domain-containing protein" evidence="8">
    <location>
        <begin position="17"/>
        <end position="429"/>
    </location>
</feature>
<reference evidence="11" key="1">
    <citation type="submission" date="2015-01" db="EMBL/GenBank/DDBJ databases">
        <authorList>
            <person name="Durling Mikael"/>
        </authorList>
    </citation>
    <scope>NUCLEOTIDE SEQUENCE</scope>
</reference>
<evidence type="ECO:0000313" key="11">
    <source>
        <dbReference type="EMBL" id="CEO44489.1"/>
    </source>
</evidence>
<dbReference type="CDD" id="cd04077">
    <property type="entry name" value="Peptidases_S8_PCSK9_ProteinaseK_like"/>
    <property type="match status" value="1"/>
</dbReference>
<feature type="active site" description="Charge relay system" evidence="6">
    <location>
        <position position="175"/>
    </location>
</feature>
<dbReference type="Gene3D" id="3.30.70.80">
    <property type="entry name" value="Peptidase S8 propeptide/proteinase inhibitor I9"/>
    <property type="match status" value="1"/>
</dbReference>
<keyword evidence="4 6" id="KW-0378">Hydrolase</keyword>
<dbReference type="InterPro" id="IPR036852">
    <property type="entry name" value="Peptidase_S8/S53_dom_sf"/>
</dbReference>
<feature type="signal peptide" evidence="8">
    <location>
        <begin position="1"/>
        <end position="16"/>
    </location>
</feature>
<dbReference type="FunFam" id="3.40.50.200:FF:000014">
    <property type="entry name" value="Proteinase K"/>
    <property type="match status" value="1"/>
</dbReference>
<dbReference type="EMBL" id="CDPU01000001">
    <property type="protein sequence ID" value="CEO44489.1"/>
    <property type="molecule type" value="Genomic_DNA"/>
</dbReference>
<dbReference type="Pfam" id="PF00082">
    <property type="entry name" value="Peptidase_S8"/>
    <property type="match status" value="1"/>
</dbReference>
<dbReference type="InterPro" id="IPR023828">
    <property type="entry name" value="Peptidase_S8_Ser-AS"/>
</dbReference>
<feature type="active site" description="Charge relay system" evidence="6">
    <location>
        <position position="374"/>
    </location>
</feature>
<sequence>MVAIHLLFVAASVALAAPTVREDGPDISGKFIVVLKNNANASDVSSHISWVRSVHERSLTRREEIGVDKVWNDNFKGYSGEFDQETVKEIEESDDVSIMNQHSSHFMRMLAYSRQVIAVEPVQVVETSGAIDVRANIRQTNAPWGLGSISHRTPNWSEYVYDDSAGATTWAYVVDSGVYIQHTDFEGRAHLGYNAYPGTQFVDQLGHGTHCAGTIAGRVHGVAKKANIIAVKVFASGSMVAYMIRRQSSTDIVIDGFEWAVRNITSTPGRAARSVISMSLGGGYSLALNTALRNAYNRYGILTVVAAGNENRDAQNFSPASEPTALTVGAIDIRNRRASFSNVGRSLDIFAPGVDILSTFIGNVQATARYSGTSMACPHVSGLALYLMRKEGLTSPAAVTQRILDLATRGVVADAGPGSPNLLAYNGAA</sequence>
<keyword evidence="2 6" id="KW-0645">Protease</keyword>
<dbReference type="SUPFAM" id="SSF54897">
    <property type="entry name" value="Protease propeptides/inhibitors"/>
    <property type="match status" value="1"/>
</dbReference>
<dbReference type="Gene3D" id="3.40.50.200">
    <property type="entry name" value="Peptidase S8/S53 domain"/>
    <property type="match status" value="1"/>
</dbReference>
<dbReference type="InterPro" id="IPR023827">
    <property type="entry name" value="Peptidase_S8_Asp-AS"/>
</dbReference>
<accession>A0A0B7JIL0</accession>
<feature type="domain" description="Inhibitor I9" evidence="10">
    <location>
        <begin position="30"/>
        <end position="97"/>
    </location>
</feature>
<keyword evidence="5 6" id="KW-0720">Serine protease</keyword>
<dbReference type="InterPro" id="IPR050131">
    <property type="entry name" value="Peptidase_S8_subtilisin-like"/>
</dbReference>
<dbReference type="InterPro" id="IPR000209">
    <property type="entry name" value="Peptidase_S8/S53_dom"/>
</dbReference>
<dbReference type="GO" id="GO:0005576">
    <property type="term" value="C:extracellular region"/>
    <property type="evidence" value="ECO:0007669"/>
    <property type="project" value="UniProtKB-ARBA"/>
</dbReference>
<comment type="similarity">
    <text evidence="1 6 7">Belongs to the peptidase S8 family.</text>
</comment>
<dbReference type="GO" id="GO:0006508">
    <property type="term" value="P:proteolysis"/>
    <property type="evidence" value="ECO:0007669"/>
    <property type="project" value="UniProtKB-KW"/>
</dbReference>
<evidence type="ECO:0000259" key="10">
    <source>
        <dbReference type="Pfam" id="PF05922"/>
    </source>
</evidence>
<evidence type="ECO:0008006" key="12">
    <source>
        <dbReference type="Google" id="ProtNLM"/>
    </source>
</evidence>
<dbReference type="InterPro" id="IPR015500">
    <property type="entry name" value="Peptidase_S8_subtilisin-rel"/>
</dbReference>
<organism evidence="11">
    <name type="scientific">Bionectria ochroleuca</name>
    <name type="common">Gliocladium roseum</name>
    <dbReference type="NCBI Taxonomy" id="29856"/>
    <lineage>
        <taxon>Eukaryota</taxon>
        <taxon>Fungi</taxon>
        <taxon>Dikarya</taxon>
        <taxon>Ascomycota</taxon>
        <taxon>Pezizomycotina</taxon>
        <taxon>Sordariomycetes</taxon>
        <taxon>Hypocreomycetidae</taxon>
        <taxon>Hypocreales</taxon>
        <taxon>Bionectriaceae</taxon>
        <taxon>Clonostachys</taxon>
    </lineage>
</organism>
<dbReference type="PROSITE" id="PS00137">
    <property type="entry name" value="SUBTILASE_HIS"/>
    <property type="match status" value="1"/>
</dbReference>
<dbReference type="InterPro" id="IPR037045">
    <property type="entry name" value="S8pro/Inhibitor_I9_sf"/>
</dbReference>
<evidence type="ECO:0000256" key="4">
    <source>
        <dbReference type="ARBA" id="ARBA00022801"/>
    </source>
</evidence>
<name>A0A0B7JIL0_BIOOC</name>
<gene>
    <name evidence="11" type="ORF">BN869_000000544_1</name>
</gene>